<dbReference type="AlphaFoldDB" id="A0AAU9IMK8"/>
<evidence type="ECO:0000256" key="1">
    <source>
        <dbReference type="SAM" id="MobiDB-lite"/>
    </source>
</evidence>
<organism evidence="3 4">
    <name type="scientific">Blepharisma stoltei</name>
    <dbReference type="NCBI Taxonomy" id="1481888"/>
    <lineage>
        <taxon>Eukaryota</taxon>
        <taxon>Sar</taxon>
        <taxon>Alveolata</taxon>
        <taxon>Ciliophora</taxon>
        <taxon>Postciliodesmatophora</taxon>
        <taxon>Heterotrichea</taxon>
        <taxon>Heterotrichida</taxon>
        <taxon>Blepharismidae</taxon>
        <taxon>Blepharisma</taxon>
    </lineage>
</organism>
<dbReference type="PANTHER" id="PTHR24347">
    <property type="entry name" value="SERINE/THREONINE-PROTEIN KINASE"/>
    <property type="match status" value="1"/>
</dbReference>
<dbReference type="GO" id="GO:0004672">
    <property type="term" value="F:protein kinase activity"/>
    <property type="evidence" value="ECO:0007669"/>
    <property type="project" value="InterPro"/>
</dbReference>
<dbReference type="Proteomes" id="UP001162131">
    <property type="component" value="Unassembled WGS sequence"/>
</dbReference>
<sequence>MGCCSSKETETSKKNLESTTTELLRSEIEDKAELKSTPISKRSQTTTKLPPRRYSRGLSTVDRKPKNFTKEKAQAVNPSPQNTFKDSTKQYIKKFSKTPLRQHFSTIKKKFLDFNDSFSLVNDKRTGVKKIIKEVKKSDIFEGVYDNFIKEIQNFQRLDHPNIVKLYDIYELGDNFFLVYEYLPGLSLADKIHHESIGYSLASTIMRDILSGLNHCHGNDIPHLGINFGKININTKEGNIIKLLGFTYPWEIKKKVEANKATCYMGPEILNKNYSLFASDIWSLGVILYTIVQGKLPYKGKNVADLKNEYKKEIVFEGNDWAFTSDELKDLLSKMLEYDYKKRITAADALNHPWIKNNKPPSLTPKD</sequence>
<dbReference type="EMBL" id="CAJZBQ010000017">
    <property type="protein sequence ID" value="CAG9316820.1"/>
    <property type="molecule type" value="Genomic_DNA"/>
</dbReference>
<feature type="region of interest" description="Disordered" evidence="1">
    <location>
        <begin position="1"/>
        <end position="83"/>
    </location>
</feature>
<dbReference type="SUPFAM" id="SSF56112">
    <property type="entry name" value="Protein kinase-like (PK-like)"/>
    <property type="match status" value="1"/>
</dbReference>
<protein>
    <recommendedName>
        <fullName evidence="2">Protein kinase domain-containing protein</fullName>
    </recommendedName>
</protein>
<name>A0AAU9IMK8_9CILI</name>
<feature type="compositionally biased region" description="Polar residues" evidence="1">
    <location>
        <begin position="37"/>
        <end position="48"/>
    </location>
</feature>
<gene>
    <name evidence="3" type="ORF">BSTOLATCC_MIC17453</name>
</gene>
<evidence type="ECO:0000313" key="3">
    <source>
        <dbReference type="EMBL" id="CAG9316820.1"/>
    </source>
</evidence>
<feature type="compositionally biased region" description="Basic and acidic residues" evidence="1">
    <location>
        <begin position="24"/>
        <end position="34"/>
    </location>
</feature>
<dbReference type="GO" id="GO:0005524">
    <property type="term" value="F:ATP binding"/>
    <property type="evidence" value="ECO:0007669"/>
    <property type="project" value="InterPro"/>
</dbReference>
<proteinExistence type="predicted"/>
<feature type="domain" description="Protein kinase" evidence="2">
    <location>
        <begin position="89"/>
        <end position="355"/>
    </location>
</feature>
<reference evidence="3" key="1">
    <citation type="submission" date="2021-09" db="EMBL/GenBank/DDBJ databases">
        <authorList>
            <consortium name="AG Swart"/>
            <person name="Singh M."/>
            <person name="Singh A."/>
            <person name="Seah K."/>
            <person name="Emmerich C."/>
        </authorList>
    </citation>
    <scope>NUCLEOTIDE SEQUENCE</scope>
    <source>
        <strain evidence="3">ATCC30299</strain>
    </source>
</reference>
<dbReference type="Gene3D" id="1.10.510.10">
    <property type="entry name" value="Transferase(Phosphotransferase) domain 1"/>
    <property type="match status" value="1"/>
</dbReference>
<evidence type="ECO:0000313" key="4">
    <source>
        <dbReference type="Proteomes" id="UP001162131"/>
    </source>
</evidence>
<dbReference type="Pfam" id="PF00069">
    <property type="entry name" value="Pkinase"/>
    <property type="match status" value="1"/>
</dbReference>
<comment type="caution">
    <text evidence="3">The sequence shown here is derived from an EMBL/GenBank/DDBJ whole genome shotgun (WGS) entry which is preliminary data.</text>
</comment>
<evidence type="ECO:0000259" key="2">
    <source>
        <dbReference type="PROSITE" id="PS50011"/>
    </source>
</evidence>
<dbReference type="PROSITE" id="PS50011">
    <property type="entry name" value="PROTEIN_KINASE_DOM"/>
    <property type="match status" value="1"/>
</dbReference>
<dbReference type="InterPro" id="IPR011009">
    <property type="entry name" value="Kinase-like_dom_sf"/>
</dbReference>
<feature type="compositionally biased region" description="Basic and acidic residues" evidence="1">
    <location>
        <begin position="61"/>
        <end position="73"/>
    </location>
</feature>
<accession>A0AAU9IMK8</accession>
<feature type="compositionally biased region" description="Basic and acidic residues" evidence="1">
    <location>
        <begin position="7"/>
        <end position="16"/>
    </location>
</feature>
<dbReference type="InterPro" id="IPR000719">
    <property type="entry name" value="Prot_kinase_dom"/>
</dbReference>
<keyword evidence="4" id="KW-1185">Reference proteome</keyword>